<accession>A0A7W6W458</accession>
<name>A0A7W6W458_9HYPH</name>
<evidence type="ECO:0000313" key="1">
    <source>
        <dbReference type="EMBL" id="MBB4235093.1"/>
    </source>
</evidence>
<dbReference type="EMBL" id="JACIFY010000004">
    <property type="protein sequence ID" value="MBB4235093.1"/>
    <property type="molecule type" value="Genomic_DNA"/>
</dbReference>
<dbReference type="RefSeq" id="WP_184468544.1">
    <property type="nucleotide sequence ID" value="NZ_JACIFY010000004.1"/>
</dbReference>
<gene>
    <name evidence="1" type="ORF">GGD57_001651</name>
</gene>
<dbReference type="Proteomes" id="UP000540909">
    <property type="component" value="Unassembled WGS sequence"/>
</dbReference>
<proteinExistence type="predicted"/>
<reference evidence="1 2" key="1">
    <citation type="submission" date="2020-08" db="EMBL/GenBank/DDBJ databases">
        <title>Genomic Encyclopedia of Type Strains, Phase IV (KMG-V): Genome sequencing to study the core and pangenomes of soil and plant-associated prokaryotes.</title>
        <authorList>
            <person name="Whitman W."/>
        </authorList>
    </citation>
    <scope>NUCLEOTIDE SEQUENCE [LARGE SCALE GENOMIC DNA]</scope>
    <source>
        <strain evidence="1 2">SEMIA 4089</strain>
    </source>
</reference>
<evidence type="ECO:0000313" key="2">
    <source>
        <dbReference type="Proteomes" id="UP000540909"/>
    </source>
</evidence>
<organism evidence="1 2">
    <name type="scientific">Rhizobium esperanzae</name>
    <dbReference type="NCBI Taxonomy" id="1967781"/>
    <lineage>
        <taxon>Bacteria</taxon>
        <taxon>Pseudomonadati</taxon>
        <taxon>Pseudomonadota</taxon>
        <taxon>Alphaproteobacteria</taxon>
        <taxon>Hyphomicrobiales</taxon>
        <taxon>Rhizobiaceae</taxon>
        <taxon>Rhizobium/Agrobacterium group</taxon>
        <taxon>Rhizobium</taxon>
    </lineage>
</organism>
<dbReference type="AlphaFoldDB" id="A0A7W6W458"/>
<protein>
    <submittedName>
        <fullName evidence="1">Uncharacterized protein</fullName>
    </submittedName>
</protein>
<comment type="caution">
    <text evidence="1">The sequence shown here is derived from an EMBL/GenBank/DDBJ whole genome shotgun (WGS) entry which is preliminary data.</text>
</comment>
<sequence>MNMTLSPAALCAAIQIPDAATSHTSPISISLRREPFTTNVRHHDAIEQVLYFYRLRQDMIRARTKLILQGQASLRRLFDGDKEQAASAWSDAMKDEAHQLRGMLSPYIAALEVLDKQQSEYEKHLVKSVKTLPIYAWAKGIKGFGDLSLACIIGEASGYGKETGEFYSVGDFKSVSALWKRMGLAVLNGHRQGAPGKGATAEDWIVEGYSKTRRSVMWNVGNSLILSMGKFRPVFGEEIRSNPEYTELQCVFAERARYEAERLPHKCGTAIKESKTGKDSYTLHAANRAKRYTEKRLLRMLYAEWRACMG</sequence>